<dbReference type="InterPro" id="IPR035965">
    <property type="entry name" value="PAS-like_dom_sf"/>
</dbReference>
<dbReference type="Pfam" id="PF13185">
    <property type="entry name" value="GAF_2"/>
    <property type="match status" value="1"/>
</dbReference>
<dbReference type="SUPFAM" id="SSF55073">
    <property type="entry name" value="Nucleotide cyclase"/>
    <property type="match status" value="1"/>
</dbReference>
<feature type="domain" description="GGDEF" evidence="5">
    <location>
        <begin position="628"/>
        <end position="761"/>
    </location>
</feature>
<name>A0AB33A444_ALTME</name>
<dbReference type="SUPFAM" id="SSF55781">
    <property type="entry name" value="GAF domain-like"/>
    <property type="match status" value="2"/>
</dbReference>
<reference evidence="7" key="1">
    <citation type="journal article" date="2012" name="Sci. Rep.">
        <title>Genomes of surface isolates of Alteromonas macleodii: the life of a widespread marine opportunistic copiotroph.</title>
        <authorList>
            <person name="Lopez-Perez M."/>
            <person name="Gonzaga A."/>
            <person name="Martin-Cuadrado A.B."/>
            <person name="Onyshchenko O."/>
            <person name="Ghavidel A."/>
            <person name="Ghai R."/>
            <person name="Rodriguez-Valera F."/>
        </authorList>
    </citation>
    <scope>NUCLEOTIDE SEQUENCE [LARGE SCALE GENOMIC DNA]</scope>
    <source>
        <strain evidence="7">English Channel 673</strain>
    </source>
</reference>
<dbReference type="CDD" id="cd00130">
    <property type="entry name" value="PAS"/>
    <property type="match status" value="2"/>
</dbReference>
<dbReference type="GO" id="GO:0043709">
    <property type="term" value="P:cell adhesion involved in single-species biofilm formation"/>
    <property type="evidence" value="ECO:0007669"/>
    <property type="project" value="TreeGrafter"/>
</dbReference>
<dbReference type="EMBL" id="CP003844">
    <property type="protein sequence ID" value="AFT76524.1"/>
    <property type="molecule type" value="Genomic_DNA"/>
</dbReference>
<dbReference type="SUPFAM" id="SSF55785">
    <property type="entry name" value="PYP-like sensor domain (PAS domain)"/>
    <property type="match status" value="2"/>
</dbReference>
<dbReference type="Gene3D" id="3.30.450.20">
    <property type="entry name" value="PAS domain"/>
    <property type="match status" value="2"/>
</dbReference>
<dbReference type="InterPro" id="IPR050469">
    <property type="entry name" value="Diguanylate_Cyclase"/>
</dbReference>
<dbReference type="InterPro" id="IPR029787">
    <property type="entry name" value="Nucleotide_cyclase"/>
</dbReference>
<evidence type="ECO:0000256" key="3">
    <source>
        <dbReference type="ARBA" id="ARBA00034247"/>
    </source>
</evidence>
<feature type="domain" description="PAC" evidence="4">
    <location>
        <begin position="362"/>
        <end position="415"/>
    </location>
</feature>
<dbReference type="NCBIfam" id="TIGR00229">
    <property type="entry name" value="sensory_box"/>
    <property type="match status" value="1"/>
</dbReference>
<dbReference type="KEGG" id="amg:AMEC673_19240"/>
<dbReference type="GO" id="GO:1902201">
    <property type="term" value="P:negative regulation of bacterial-type flagellum-dependent cell motility"/>
    <property type="evidence" value="ECO:0007669"/>
    <property type="project" value="TreeGrafter"/>
</dbReference>
<dbReference type="SMART" id="SM00086">
    <property type="entry name" value="PAC"/>
    <property type="match status" value="2"/>
</dbReference>
<comment type="catalytic activity">
    <reaction evidence="3">
        <text>2 GTP = 3',3'-c-di-GMP + 2 diphosphate</text>
        <dbReference type="Rhea" id="RHEA:24898"/>
        <dbReference type="ChEBI" id="CHEBI:33019"/>
        <dbReference type="ChEBI" id="CHEBI:37565"/>
        <dbReference type="ChEBI" id="CHEBI:58805"/>
        <dbReference type="EC" id="2.7.7.65"/>
    </reaction>
</comment>
<dbReference type="InterPro" id="IPR000700">
    <property type="entry name" value="PAS-assoc_C"/>
</dbReference>
<dbReference type="Proteomes" id="UP000006296">
    <property type="component" value="Chromosome"/>
</dbReference>
<evidence type="ECO:0000313" key="7">
    <source>
        <dbReference type="Proteomes" id="UP000006296"/>
    </source>
</evidence>
<dbReference type="InterPro" id="IPR000160">
    <property type="entry name" value="GGDEF_dom"/>
</dbReference>
<dbReference type="InterPro" id="IPR043128">
    <property type="entry name" value="Rev_trsase/Diguanyl_cyclase"/>
</dbReference>
<evidence type="ECO:0000259" key="5">
    <source>
        <dbReference type="PROSITE" id="PS50887"/>
    </source>
</evidence>
<dbReference type="InterPro" id="IPR001610">
    <property type="entry name" value="PAC"/>
</dbReference>
<dbReference type="CDD" id="cd01949">
    <property type="entry name" value="GGDEF"/>
    <property type="match status" value="1"/>
</dbReference>
<dbReference type="InterPro" id="IPR000014">
    <property type="entry name" value="PAS"/>
</dbReference>
<evidence type="ECO:0000313" key="6">
    <source>
        <dbReference type="EMBL" id="AFT76524.1"/>
    </source>
</evidence>
<protein>
    <recommendedName>
        <fullName evidence="2">diguanylate cyclase</fullName>
        <ecNumber evidence="2">2.7.7.65</ecNumber>
    </recommendedName>
</protein>
<dbReference type="GO" id="GO:0005886">
    <property type="term" value="C:plasma membrane"/>
    <property type="evidence" value="ECO:0007669"/>
    <property type="project" value="TreeGrafter"/>
</dbReference>
<dbReference type="Pfam" id="PF00990">
    <property type="entry name" value="GGDEF"/>
    <property type="match status" value="1"/>
</dbReference>
<dbReference type="Gene3D" id="3.30.70.270">
    <property type="match status" value="1"/>
</dbReference>
<proteinExistence type="predicted"/>
<dbReference type="SMART" id="SM00065">
    <property type="entry name" value="GAF"/>
    <property type="match status" value="2"/>
</dbReference>
<dbReference type="EC" id="2.7.7.65" evidence="2"/>
<dbReference type="PROSITE" id="PS50887">
    <property type="entry name" value="GGDEF"/>
    <property type="match status" value="1"/>
</dbReference>
<organism evidence="6 7">
    <name type="scientific">Alteromonas macleodii (strain English Channel 673)</name>
    <dbReference type="NCBI Taxonomy" id="1004788"/>
    <lineage>
        <taxon>Bacteria</taxon>
        <taxon>Pseudomonadati</taxon>
        <taxon>Pseudomonadota</taxon>
        <taxon>Gammaproteobacteria</taxon>
        <taxon>Alteromonadales</taxon>
        <taxon>Alteromonadaceae</taxon>
        <taxon>Alteromonas/Salinimonas group</taxon>
        <taxon>Alteromonas</taxon>
    </lineage>
</organism>
<dbReference type="PANTHER" id="PTHR45138">
    <property type="entry name" value="REGULATORY COMPONENTS OF SENSORY TRANSDUCTION SYSTEM"/>
    <property type="match status" value="1"/>
</dbReference>
<dbReference type="GO" id="GO:0052621">
    <property type="term" value="F:diguanylate cyclase activity"/>
    <property type="evidence" value="ECO:0007669"/>
    <property type="project" value="UniProtKB-EC"/>
</dbReference>
<dbReference type="NCBIfam" id="TIGR00254">
    <property type="entry name" value="GGDEF"/>
    <property type="match status" value="1"/>
</dbReference>
<comment type="cofactor">
    <cofactor evidence="1">
        <name>Mg(2+)</name>
        <dbReference type="ChEBI" id="CHEBI:18420"/>
    </cofactor>
</comment>
<evidence type="ECO:0000256" key="1">
    <source>
        <dbReference type="ARBA" id="ARBA00001946"/>
    </source>
</evidence>
<dbReference type="InterPro" id="IPR003018">
    <property type="entry name" value="GAF"/>
</dbReference>
<dbReference type="Pfam" id="PF13426">
    <property type="entry name" value="PAS_9"/>
    <property type="match status" value="1"/>
</dbReference>
<dbReference type="SMART" id="SM00267">
    <property type="entry name" value="GGDEF"/>
    <property type="match status" value="1"/>
</dbReference>
<dbReference type="RefSeq" id="WP_014951389.1">
    <property type="nucleotide sequence ID" value="NC_018678.1"/>
</dbReference>
<gene>
    <name evidence="6" type="ordered locus">AMEC673_19240</name>
</gene>
<sequence length="761" mass="86161">MDDQSRLKTIDDFMLNSEVPLDLDDLMMVLAEAYKVPIALIGVVGEFEETFKAHYGTTLSKVTREHAFCSHVVEERKQVVVSNAQEDPRFMHNPLVTGEPHICFYAGTPIEINDQVIGAVCLIDTVPREIDAKHLEVLERIGALVSQHISLSREHEALKREHGLIEKSPIVLATWRYDTSLRLVYISKNSERVLGVSPQDLLTGTVALSEVLSEEAEGDFTFAMQAHMEGVETHTCRLQIRTPTRTIWVSMISTANFREDGMLYSVQAFLFDTSDQKYVEDKLNKTNQRMRLLLEASELGTWDWNLAADVNQVNKRWCDIVGLEYEYYDSGSRFFRQLIHPADYVKVEKQLNMHLIGKSKVFNTTFRMKHTDGSWVWVESYGKTVETDAQGKPVRIAGIHRDITQRMESELHERKKTQLLQFINKTRASYLQNNDLTMACQSVLAELIDISDSQFAFVGQMKGDGSSSRLFIHAISEIVWDNSSFSQYAEYKKRNLYFSNFDNLFGTSILTGEVTISNAPNSHPNSKGVPHGHPRISRFLGLPIKVKDKVVGMVGLANKFDTYTDEDAEFLQPFLDALAGLFYAVELEEARAVAEEKLRHLAMTDSLTGLYNRRAFLDECISFSKQHCRGCVAIVDIDHFKKVNDTYGHDAGDQALIAVARKIAKHNQAPNVVARLGGEEFAIVMIGDKKEEIHRQLEALRIAVEEGRVTYKTDTMNLSISIGATFIKDTFEADFSALLSLADKALYRAKEQGRNQVVWDE</sequence>
<dbReference type="PROSITE" id="PS50113">
    <property type="entry name" value="PAC"/>
    <property type="match status" value="1"/>
</dbReference>
<dbReference type="AlphaFoldDB" id="A0AB33A444"/>
<evidence type="ECO:0000256" key="2">
    <source>
        <dbReference type="ARBA" id="ARBA00012528"/>
    </source>
</evidence>
<dbReference type="Gene3D" id="3.30.450.40">
    <property type="match status" value="2"/>
</dbReference>
<accession>A0AB33A444</accession>
<dbReference type="InterPro" id="IPR013655">
    <property type="entry name" value="PAS_fold_3"/>
</dbReference>
<dbReference type="Pfam" id="PF08447">
    <property type="entry name" value="PAS_3"/>
    <property type="match status" value="1"/>
</dbReference>
<dbReference type="FunFam" id="3.30.70.270:FF:000001">
    <property type="entry name" value="Diguanylate cyclase domain protein"/>
    <property type="match status" value="1"/>
</dbReference>
<dbReference type="Pfam" id="PF01590">
    <property type="entry name" value="GAF"/>
    <property type="match status" value="1"/>
</dbReference>
<evidence type="ECO:0000259" key="4">
    <source>
        <dbReference type="PROSITE" id="PS50113"/>
    </source>
</evidence>
<dbReference type="PANTHER" id="PTHR45138:SF9">
    <property type="entry name" value="DIGUANYLATE CYCLASE DGCM-RELATED"/>
    <property type="match status" value="1"/>
</dbReference>
<dbReference type="SMART" id="SM00091">
    <property type="entry name" value="PAS"/>
    <property type="match status" value="2"/>
</dbReference>
<dbReference type="InterPro" id="IPR029016">
    <property type="entry name" value="GAF-like_dom_sf"/>
</dbReference>